<dbReference type="InterPro" id="IPR018294">
    <property type="entry name" value="ISPD_synthase_CS"/>
</dbReference>
<dbReference type="NCBIfam" id="TIGR00151">
    <property type="entry name" value="ispF"/>
    <property type="match status" value="1"/>
</dbReference>
<dbReference type="SUPFAM" id="SSF53448">
    <property type="entry name" value="Nucleotide-diphospho-sugar transferases"/>
    <property type="match status" value="1"/>
</dbReference>
<dbReference type="GO" id="GO:0008685">
    <property type="term" value="F:2-C-methyl-D-erythritol 2,4-cyclodiphosphate synthase activity"/>
    <property type="evidence" value="ECO:0007669"/>
    <property type="project" value="UniProtKB-EC"/>
</dbReference>
<evidence type="ECO:0000256" key="8">
    <source>
        <dbReference type="ARBA" id="ARBA00022723"/>
    </source>
</evidence>
<comment type="catalytic activity">
    <reaction evidence="1">
        <text>4-CDP-2-C-methyl-D-erythritol 2-phosphate = 2-C-methyl-D-erythritol 2,4-cyclic diphosphate + CMP</text>
        <dbReference type="Rhea" id="RHEA:23864"/>
        <dbReference type="ChEBI" id="CHEBI:57919"/>
        <dbReference type="ChEBI" id="CHEBI:58483"/>
        <dbReference type="ChEBI" id="CHEBI:60377"/>
        <dbReference type="EC" id="4.6.1.12"/>
    </reaction>
</comment>
<dbReference type="PROSITE" id="PS01295">
    <property type="entry name" value="ISPD"/>
    <property type="match status" value="1"/>
</dbReference>
<evidence type="ECO:0000256" key="7">
    <source>
        <dbReference type="ARBA" id="ARBA00022695"/>
    </source>
</evidence>
<keyword evidence="8" id="KW-0479">Metal-binding</keyword>
<dbReference type="CDD" id="cd00554">
    <property type="entry name" value="MECDP_synthase"/>
    <property type="match status" value="1"/>
</dbReference>
<proteinExistence type="inferred from homology"/>
<evidence type="ECO:0000256" key="11">
    <source>
        <dbReference type="ARBA" id="ARBA00023268"/>
    </source>
</evidence>
<sequence length="382" mass="39900">MINKTAAIIAAAGMGHRLGANLPKSLVKLIDKTLLEHAVANLAPVAQLLIVTAPAGYEKEYKKLLGDEVEVITGGVLRSDSIRIAIAKIPNNYEYVLVHDAARALASTRLASEVINQLIRGQQAVIPTLEVIDTIKEVDNQGYVRNTLNRSALKIVQTPQGFNRSVLERAHQASEDATDDAALVEALGIKVKTIAGEDQAFKITTKGDIKTAINFLLPDNQKQLRVGIGVDAHAFSQDKDRKLALAGLIWPDEIGLDGHSDGDVAAHAICDALLSAAGLGDLGSNFGVADSKYKGATGAQILSESLAKVAAAGFEIENVSVQIVGNRPKIAPKRAQAISALSKALAGAKVSLAATSTDGLGFTGEGKGLSAIATALLISKSS</sequence>
<dbReference type="Gene3D" id="3.90.550.10">
    <property type="entry name" value="Spore Coat Polysaccharide Biosynthesis Protein SpsA, Chain A"/>
    <property type="match status" value="1"/>
</dbReference>
<evidence type="ECO:0000256" key="5">
    <source>
        <dbReference type="ARBA" id="ARBA00009789"/>
    </source>
</evidence>
<dbReference type="InterPro" id="IPR029044">
    <property type="entry name" value="Nucleotide-diphossugar_trans"/>
</dbReference>
<dbReference type="GO" id="GO:0016114">
    <property type="term" value="P:terpenoid biosynthetic process"/>
    <property type="evidence" value="ECO:0007669"/>
    <property type="project" value="InterPro"/>
</dbReference>
<dbReference type="InterPro" id="IPR020555">
    <property type="entry name" value="MECDP_synthase_CS"/>
</dbReference>
<dbReference type="InterPro" id="IPR036571">
    <property type="entry name" value="MECDP_synthase_sf"/>
</dbReference>
<dbReference type="InterPro" id="IPR003526">
    <property type="entry name" value="MECDP_synthase"/>
</dbReference>
<evidence type="ECO:0000256" key="2">
    <source>
        <dbReference type="ARBA" id="ARBA00001968"/>
    </source>
</evidence>
<evidence type="ECO:0000256" key="10">
    <source>
        <dbReference type="ARBA" id="ARBA00023239"/>
    </source>
</evidence>
<dbReference type="AlphaFoldDB" id="A0A6J6DDT1"/>
<comment type="similarity">
    <text evidence="5">Belongs to the IspD/TarI cytidylyltransferase family. IspD subfamily.</text>
</comment>
<comment type="pathway">
    <text evidence="4">Isoprenoid biosynthesis; isopentenyl diphosphate biosynthesis via DXP pathway; isopentenyl diphosphate from 1-deoxy-D-xylulose 5-phosphate: step 2/6.</text>
</comment>
<comment type="cofactor">
    <cofactor evidence="2">
        <name>a divalent metal cation</name>
        <dbReference type="ChEBI" id="CHEBI:60240"/>
    </cofactor>
</comment>
<dbReference type="InterPro" id="IPR034683">
    <property type="entry name" value="IspD/TarI"/>
</dbReference>
<keyword evidence="9" id="KW-0414">Isoprene biosynthesis</keyword>
<name>A0A6J6DDT1_9ZZZZ</name>
<dbReference type="NCBIfam" id="TIGR00453">
    <property type="entry name" value="ispD"/>
    <property type="match status" value="1"/>
</dbReference>
<comment type="pathway">
    <text evidence="3">Isoprenoid biosynthesis; isopentenyl diphosphate biosynthesis via DXP pathway; isopentenyl diphosphate from 1-deoxy-D-xylulose 5-phosphate: step 4/6.</text>
</comment>
<dbReference type="PANTHER" id="PTHR43181">
    <property type="entry name" value="2-C-METHYL-D-ERYTHRITOL 2,4-CYCLODIPHOSPHATE SYNTHASE, CHLOROPLASTIC"/>
    <property type="match status" value="1"/>
</dbReference>
<dbReference type="UniPathway" id="UPA00056">
    <property type="reaction ID" value="UER00093"/>
</dbReference>
<dbReference type="Pfam" id="PF02542">
    <property type="entry name" value="YgbB"/>
    <property type="match status" value="1"/>
</dbReference>
<evidence type="ECO:0000256" key="4">
    <source>
        <dbReference type="ARBA" id="ARBA00004787"/>
    </source>
</evidence>
<reference evidence="13" key="1">
    <citation type="submission" date="2020-05" db="EMBL/GenBank/DDBJ databases">
        <authorList>
            <person name="Chiriac C."/>
            <person name="Salcher M."/>
            <person name="Ghai R."/>
            <person name="Kavagutti S V."/>
        </authorList>
    </citation>
    <scope>NUCLEOTIDE SEQUENCE</scope>
</reference>
<evidence type="ECO:0000259" key="12">
    <source>
        <dbReference type="Pfam" id="PF02542"/>
    </source>
</evidence>
<dbReference type="HAMAP" id="MF_01520">
    <property type="entry name" value="IspDF"/>
    <property type="match status" value="1"/>
</dbReference>
<organism evidence="13">
    <name type="scientific">freshwater metagenome</name>
    <dbReference type="NCBI Taxonomy" id="449393"/>
    <lineage>
        <taxon>unclassified sequences</taxon>
        <taxon>metagenomes</taxon>
        <taxon>ecological metagenomes</taxon>
    </lineage>
</organism>
<evidence type="ECO:0000256" key="6">
    <source>
        <dbReference type="ARBA" id="ARBA00022679"/>
    </source>
</evidence>
<dbReference type="EMBL" id="CAEZTE010000025">
    <property type="protein sequence ID" value="CAB4562157.1"/>
    <property type="molecule type" value="Genomic_DNA"/>
</dbReference>
<evidence type="ECO:0000256" key="1">
    <source>
        <dbReference type="ARBA" id="ARBA00000200"/>
    </source>
</evidence>
<evidence type="ECO:0000256" key="3">
    <source>
        <dbReference type="ARBA" id="ARBA00004709"/>
    </source>
</evidence>
<keyword evidence="7" id="KW-0548">Nucleotidyltransferase</keyword>
<keyword evidence="6" id="KW-0808">Transferase</keyword>
<dbReference type="HAMAP" id="MF_00107">
    <property type="entry name" value="IspF"/>
    <property type="match status" value="1"/>
</dbReference>
<keyword evidence="11" id="KW-0511">Multifunctional enzyme</keyword>
<dbReference type="InterPro" id="IPR026596">
    <property type="entry name" value="IspD/F"/>
</dbReference>
<protein>
    <submittedName>
        <fullName evidence="13">Unannotated protein</fullName>
    </submittedName>
</protein>
<dbReference type="Pfam" id="PF01128">
    <property type="entry name" value="IspD"/>
    <property type="match status" value="1"/>
</dbReference>
<evidence type="ECO:0000256" key="9">
    <source>
        <dbReference type="ARBA" id="ARBA00023229"/>
    </source>
</evidence>
<evidence type="ECO:0000313" key="13">
    <source>
        <dbReference type="EMBL" id="CAB4562157.1"/>
    </source>
</evidence>
<feature type="domain" description="2-C-methyl-D-erythritol 2,4-cyclodiphosphate synthase" evidence="12">
    <location>
        <begin position="224"/>
        <end position="377"/>
    </location>
</feature>
<dbReference type="PROSITE" id="PS01350">
    <property type="entry name" value="ISPF"/>
    <property type="match status" value="1"/>
</dbReference>
<dbReference type="GO" id="GO:0046872">
    <property type="term" value="F:metal ion binding"/>
    <property type="evidence" value="ECO:0007669"/>
    <property type="project" value="UniProtKB-KW"/>
</dbReference>
<dbReference type="GO" id="GO:0019288">
    <property type="term" value="P:isopentenyl diphosphate biosynthetic process, methylerythritol 4-phosphate pathway"/>
    <property type="evidence" value="ECO:0007669"/>
    <property type="project" value="UniProtKB-UniPathway"/>
</dbReference>
<keyword evidence="10" id="KW-0456">Lyase</keyword>
<dbReference type="SUPFAM" id="SSF69765">
    <property type="entry name" value="IpsF-like"/>
    <property type="match status" value="1"/>
</dbReference>
<dbReference type="Gene3D" id="3.30.1330.50">
    <property type="entry name" value="2-C-methyl-D-erythritol 2,4-cyclodiphosphate synthase"/>
    <property type="match status" value="1"/>
</dbReference>
<dbReference type="CDD" id="cd02516">
    <property type="entry name" value="CDP-ME_synthetase"/>
    <property type="match status" value="1"/>
</dbReference>
<gene>
    <name evidence="13" type="ORF">UFOPK1599_00633</name>
</gene>
<accession>A0A6J6DDT1</accession>
<dbReference type="InterPro" id="IPR001228">
    <property type="entry name" value="IspD"/>
</dbReference>
<dbReference type="FunFam" id="3.30.1330.50:FF:000003">
    <property type="entry name" value="2-C-methyl-D-erythritol 2,4-cyclodiphosphate synthase"/>
    <property type="match status" value="1"/>
</dbReference>
<dbReference type="GO" id="GO:0050518">
    <property type="term" value="F:2-C-methyl-D-erythritol 4-phosphate cytidylyltransferase activity"/>
    <property type="evidence" value="ECO:0007669"/>
    <property type="project" value="InterPro"/>
</dbReference>
<dbReference type="PANTHER" id="PTHR43181:SF1">
    <property type="entry name" value="2-C-METHYL-D-ERYTHRITOL 2,4-CYCLODIPHOSPHATE SYNTHASE, CHLOROPLASTIC"/>
    <property type="match status" value="1"/>
</dbReference>